<evidence type="ECO:0000256" key="7">
    <source>
        <dbReference type="ARBA" id="ARBA00022618"/>
    </source>
</evidence>
<evidence type="ECO:0000256" key="6">
    <source>
        <dbReference type="ARBA" id="ARBA00022490"/>
    </source>
</evidence>
<accession>A0A146F5J9</accession>
<keyword evidence="6" id="KW-0963">Cytoplasm</keyword>
<dbReference type="EMBL" id="AP024427">
    <property type="protein sequence ID" value="BCR97944.1"/>
    <property type="molecule type" value="Genomic_DNA"/>
</dbReference>
<name>A0A146F5J9_ASPKA</name>
<dbReference type="Proteomes" id="UP000075230">
    <property type="component" value="Unassembled WGS sequence"/>
</dbReference>
<keyword evidence="13" id="KW-0539">Nucleus</keyword>
<evidence type="ECO:0000256" key="14">
    <source>
        <dbReference type="ARBA" id="ARBA00023306"/>
    </source>
</evidence>
<keyword evidence="22" id="KW-1185">Reference proteome</keyword>
<dbReference type="Pfam" id="PF08656">
    <property type="entry name" value="DASH_Dad3"/>
    <property type="match status" value="1"/>
</dbReference>
<evidence type="ECO:0000256" key="15">
    <source>
        <dbReference type="ARBA" id="ARBA00023328"/>
    </source>
</evidence>
<dbReference type="KEGG" id="aluc:AKAW2_31263S"/>
<evidence type="ECO:0000256" key="1">
    <source>
        <dbReference type="ARBA" id="ARBA00004123"/>
    </source>
</evidence>
<keyword evidence="7" id="KW-0132">Cell division</keyword>
<reference evidence="19" key="3">
    <citation type="submission" date="2021-01" db="EMBL/GenBank/DDBJ databases">
        <authorList>
            <consortium name="Aspergillus luchuensis mut. kawachii IFO 4304 genome sequencing consortium"/>
            <person name="Kazuki M."/>
            <person name="Futagami T."/>
        </authorList>
    </citation>
    <scope>NUCLEOTIDE SEQUENCE</scope>
    <source>
        <strain evidence="19">IFO 4308</strain>
    </source>
</reference>
<keyword evidence="14" id="KW-0131">Cell cycle</keyword>
<evidence type="ECO:0000256" key="4">
    <source>
        <dbReference type="ARBA" id="ARBA00006277"/>
    </source>
</evidence>
<evidence type="ECO:0000256" key="8">
    <source>
        <dbReference type="ARBA" id="ARBA00022701"/>
    </source>
</evidence>
<comment type="similarity">
    <text evidence="4">Belongs to the DASH complex DAD3 family.</text>
</comment>
<dbReference type="VEuPathDB" id="FungiDB:ASPFODRAFT_113687"/>
<evidence type="ECO:0000256" key="3">
    <source>
        <dbReference type="ARBA" id="ARBA00004629"/>
    </source>
</evidence>
<evidence type="ECO:0000256" key="11">
    <source>
        <dbReference type="ARBA" id="ARBA00022838"/>
    </source>
</evidence>
<dbReference type="OrthoDB" id="2443965at2759"/>
<organism evidence="20 21">
    <name type="scientific">Aspergillus kawachii</name>
    <name type="common">White koji mold</name>
    <name type="synonym">Aspergillus awamori var. kawachi</name>
    <dbReference type="NCBI Taxonomy" id="1069201"/>
    <lineage>
        <taxon>Eukaryota</taxon>
        <taxon>Fungi</taxon>
        <taxon>Dikarya</taxon>
        <taxon>Ascomycota</taxon>
        <taxon>Pezizomycotina</taxon>
        <taxon>Eurotiomycetes</taxon>
        <taxon>Eurotiomycetidae</taxon>
        <taxon>Eurotiales</taxon>
        <taxon>Aspergillaceae</taxon>
        <taxon>Aspergillus</taxon>
        <taxon>Aspergillus subgen. Circumdati</taxon>
    </lineage>
</organism>
<reference evidence="20 21" key="1">
    <citation type="journal article" date="2016" name="DNA Res.">
        <title>Genome sequence of Aspergillus luchuensis NBRC 4314.</title>
        <authorList>
            <person name="Yamada O."/>
            <person name="Machida M."/>
            <person name="Hosoyama A."/>
            <person name="Goto M."/>
            <person name="Takahashi T."/>
            <person name="Futagami T."/>
            <person name="Yamagata Y."/>
            <person name="Takeuchi M."/>
            <person name="Kobayashi T."/>
            <person name="Koike H."/>
            <person name="Abe K."/>
            <person name="Asai K."/>
            <person name="Arita M."/>
            <person name="Fujita N."/>
            <person name="Fukuda K."/>
            <person name="Higa K."/>
            <person name="Horikawa H."/>
            <person name="Ishikawa T."/>
            <person name="Jinno K."/>
            <person name="Kato Y."/>
            <person name="Kirimura K."/>
            <person name="Mizutani O."/>
            <person name="Nakasone K."/>
            <person name="Sano M."/>
            <person name="Shiraishi Y."/>
            <person name="Tsukahara M."/>
            <person name="Gomi K."/>
        </authorList>
    </citation>
    <scope>NUCLEOTIDE SEQUENCE [LARGE SCALE GENOMIC DNA]</scope>
    <source>
        <strain evidence="20 21">RIB 2604</strain>
    </source>
</reference>
<evidence type="ECO:0000256" key="13">
    <source>
        <dbReference type="ARBA" id="ARBA00023242"/>
    </source>
</evidence>
<reference evidence="19" key="4">
    <citation type="submission" date="2021-02" db="EMBL/GenBank/DDBJ databases">
        <title>Aspergillus luchuensis mut. kawachii IFO 4304 genome sequence.</title>
        <authorList>
            <person name="Mori K."/>
            <person name="Kadooka C."/>
            <person name="Goto M."/>
            <person name="Futagami T."/>
        </authorList>
    </citation>
    <scope>NUCLEOTIDE SEQUENCE</scope>
    <source>
        <strain evidence="19">IFO 4308</strain>
    </source>
</reference>
<evidence type="ECO:0000313" key="19">
    <source>
        <dbReference type="EMBL" id="BCR97944.1"/>
    </source>
</evidence>
<comment type="subcellular location">
    <subcellularLocation>
        <location evidence="3">Chromosome</location>
        <location evidence="3">Centromere</location>
        <location evidence="3">Kinetochore</location>
    </subcellularLocation>
    <subcellularLocation>
        <location evidence="2">Cytoplasm</location>
        <location evidence="2">Cytoskeleton</location>
        <location evidence="2">Spindle</location>
    </subcellularLocation>
    <subcellularLocation>
        <location evidence="1">Nucleus</location>
    </subcellularLocation>
</comment>
<evidence type="ECO:0000256" key="18">
    <source>
        <dbReference type="SAM" id="MobiDB-lite"/>
    </source>
</evidence>
<keyword evidence="5" id="KW-0158">Chromosome</keyword>
<evidence type="ECO:0000256" key="5">
    <source>
        <dbReference type="ARBA" id="ARBA00022454"/>
    </source>
</evidence>
<proteinExistence type="inferred from homology"/>
<reference evidence="21" key="2">
    <citation type="submission" date="2016-02" db="EMBL/GenBank/DDBJ databases">
        <title>Genome sequencing of Aspergillus luchuensis NBRC 4314.</title>
        <authorList>
            <person name="Yamada O."/>
        </authorList>
    </citation>
    <scope>NUCLEOTIDE SEQUENCE [LARGE SCALE GENOMIC DNA]</scope>
    <source>
        <strain evidence="21">RIB 2604</strain>
    </source>
</reference>
<dbReference type="Proteomes" id="UP000661280">
    <property type="component" value="Chromosome 3"/>
</dbReference>
<dbReference type="GO" id="GO:0005874">
    <property type="term" value="C:microtubule"/>
    <property type="evidence" value="ECO:0007669"/>
    <property type="project" value="UniProtKB-KW"/>
</dbReference>
<dbReference type="GO" id="GO:0051301">
    <property type="term" value="P:cell division"/>
    <property type="evidence" value="ECO:0007669"/>
    <property type="project" value="UniProtKB-KW"/>
</dbReference>
<dbReference type="GO" id="GO:0072686">
    <property type="term" value="C:mitotic spindle"/>
    <property type="evidence" value="ECO:0007669"/>
    <property type="project" value="InterPro"/>
</dbReference>
<dbReference type="InterPro" id="IPR013965">
    <property type="entry name" value="DASH_Dad3"/>
</dbReference>
<dbReference type="RefSeq" id="XP_041541710.1">
    <property type="nucleotide sequence ID" value="XM_041687868.1"/>
</dbReference>
<evidence type="ECO:0000256" key="17">
    <source>
        <dbReference type="ARBA" id="ARBA00044305"/>
    </source>
</evidence>
<dbReference type="GO" id="GO:0051010">
    <property type="term" value="F:microtubule plus-end binding"/>
    <property type="evidence" value="ECO:0007669"/>
    <property type="project" value="TreeGrafter"/>
</dbReference>
<keyword evidence="11" id="KW-0995">Kinetochore</keyword>
<gene>
    <name evidence="19" type="ORF">AKAW2_31263S</name>
    <name evidence="20" type="ORF">RIB2604_01003200</name>
</gene>
<evidence type="ECO:0000313" key="22">
    <source>
        <dbReference type="Proteomes" id="UP000661280"/>
    </source>
</evidence>
<sequence>MSSPPDSHNHTPLHDQDQDPSPSSAPDSTPNNNNPLLRTTNPLVSSLEQEVLDEYTRLLGNVNKLSTKLSTLAESPTTLTLDGLRGLERQTATVCTLLKASVYSIVLQQQIFNESEEQQQQMQMQQEMEGMEGDGDGYSGMMGQGGEGGEYGYGDGGGYGEYGVEGESFGRY</sequence>
<dbReference type="EMBL" id="BCWF01000010">
    <property type="protein sequence ID" value="GAT21430.1"/>
    <property type="molecule type" value="Genomic_DNA"/>
</dbReference>
<feature type="compositionally biased region" description="Low complexity" evidence="18">
    <location>
        <begin position="19"/>
        <end position="39"/>
    </location>
</feature>
<keyword evidence="12" id="KW-0206">Cytoskeleton</keyword>
<dbReference type="PANTHER" id="PTHR28017">
    <property type="entry name" value="DASH COMPLEX SUBUNIT DAD3"/>
    <property type="match status" value="1"/>
</dbReference>
<evidence type="ECO:0000313" key="20">
    <source>
        <dbReference type="EMBL" id="GAT21430.1"/>
    </source>
</evidence>
<evidence type="ECO:0000256" key="12">
    <source>
        <dbReference type="ARBA" id="ARBA00023212"/>
    </source>
</evidence>
<dbReference type="GeneID" id="64959269"/>
<dbReference type="AlphaFoldDB" id="A0A146F5J9"/>
<feature type="compositionally biased region" description="Basic and acidic residues" evidence="18">
    <location>
        <begin position="7"/>
        <end position="17"/>
    </location>
</feature>
<evidence type="ECO:0000256" key="10">
    <source>
        <dbReference type="ARBA" id="ARBA00022829"/>
    </source>
</evidence>
<feature type="region of interest" description="Disordered" evidence="18">
    <location>
        <begin position="1"/>
        <end position="39"/>
    </location>
</feature>
<dbReference type="GO" id="GO:0008608">
    <property type="term" value="P:attachment of spindle microtubules to kinetochore"/>
    <property type="evidence" value="ECO:0007669"/>
    <property type="project" value="InterPro"/>
</dbReference>
<keyword evidence="15" id="KW-0137">Centromere</keyword>
<dbReference type="GO" id="GO:0042729">
    <property type="term" value="C:DASH complex"/>
    <property type="evidence" value="ECO:0007669"/>
    <property type="project" value="InterPro"/>
</dbReference>
<dbReference type="PANTHER" id="PTHR28017:SF1">
    <property type="entry name" value="DASH COMPLEX SUBUNIT DAD3"/>
    <property type="match status" value="1"/>
</dbReference>
<evidence type="ECO:0000256" key="2">
    <source>
        <dbReference type="ARBA" id="ARBA00004186"/>
    </source>
</evidence>
<evidence type="ECO:0000313" key="21">
    <source>
        <dbReference type="Proteomes" id="UP000075230"/>
    </source>
</evidence>
<keyword evidence="8" id="KW-0493">Microtubule</keyword>
<evidence type="ECO:0000256" key="16">
    <source>
        <dbReference type="ARBA" id="ARBA00044179"/>
    </source>
</evidence>
<keyword evidence="10" id="KW-0159">Chromosome partition</keyword>
<evidence type="ECO:0000256" key="9">
    <source>
        <dbReference type="ARBA" id="ARBA00022776"/>
    </source>
</evidence>
<keyword evidence="9" id="KW-0498">Mitosis</keyword>
<protein>
    <recommendedName>
        <fullName evidence="16">DASH complex subunit DAD3</fullName>
    </recommendedName>
    <alternativeName>
        <fullName evidence="17">Outer kinetochore protein DAD3</fullName>
    </alternativeName>
</protein>